<organism evidence="1 2">
    <name type="scientific">Pilibacter termitis</name>
    <dbReference type="NCBI Taxonomy" id="263852"/>
    <lineage>
        <taxon>Bacteria</taxon>
        <taxon>Bacillati</taxon>
        <taxon>Bacillota</taxon>
        <taxon>Bacilli</taxon>
        <taxon>Lactobacillales</taxon>
        <taxon>Enterococcaceae</taxon>
        <taxon>Pilibacter</taxon>
    </lineage>
</organism>
<evidence type="ECO:0000313" key="2">
    <source>
        <dbReference type="Proteomes" id="UP000190328"/>
    </source>
</evidence>
<gene>
    <name evidence="1" type="ORF">SAMN02745116_00060</name>
</gene>
<dbReference type="RefSeq" id="WP_078806033.1">
    <property type="nucleotide sequence ID" value="NZ_FUXI01000001.1"/>
</dbReference>
<reference evidence="1 2" key="1">
    <citation type="submission" date="2017-02" db="EMBL/GenBank/DDBJ databases">
        <authorList>
            <person name="Peterson S.W."/>
        </authorList>
    </citation>
    <scope>NUCLEOTIDE SEQUENCE [LARGE SCALE GENOMIC DNA]</scope>
    <source>
        <strain evidence="1 2">ATCC BAA-1030</strain>
    </source>
</reference>
<accession>A0A1T4K328</accession>
<dbReference type="STRING" id="263852.SAMN02745116_00060"/>
<name>A0A1T4K328_9ENTE</name>
<dbReference type="InterPro" id="IPR007358">
    <property type="entry name" value="Nucleoid_associated_NdpA"/>
</dbReference>
<dbReference type="Proteomes" id="UP000190328">
    <property type="component" value="Unassembled WGS sequence"/>
</dbReference>
<dbReference type="OrthoDB" id="3171075at2"/>
<proteinExistence type="predicted"/>
<evidence type="ECO:0008006" key="3">
    <source>
        <dbReference type="Google" id="ProtNLM"/>
    </source>
</evidence>
<dbReference type="EMBL" id="FUXI01000001">
    <property type="protein sequence ID" value="SJZ36862.1"/>
    <property type="molecule type" value="Genomic_DNA"/>
</dbReference>
<dbReference type="GO" id="GO:0009295">
    <property type="term" value="C:nucleoid"/>
    <property type="evidence" value="ECO:0007669"/>
    <property type="project" value="InterPro"/>
</dbReference>
<keyword evidence="2" id="KW-1185">Reference proteome</keyword>
<protein>
    <recommendedName>
        <fullName evidence="3">Nucleoid-associated protein</fullName>
    </recommendedName>
</protein>
<dbReference type="AlphaFoldDB" id="A0A1T4K328"/>
<dbReference type="Pfam" id="PF04245">
    <property type="entry name" value="NA37"/>
    <property type="match status" value="1"/>
</dbReference>
<sequence length="336" mass="38368">MDIYLKRATLHMMDRNNESPILSDTLLDLTQHFVAEYVENKVKKIATSQTKTGKLNQESVLGKIFSLANKENFIATGQEFMENWAKIYTQSEDAPSSDVLMALYEKDSQLYFAFIKLAYKDGLTHFVENAENGINNKLVMNRAILPASSSKPDEAFAVNLSTLEYELIEKRFEFSGEKQFYFAQYLLAESEQPQASVDQSVSAVKKLAKSIGRKYEDDEYEVMANVKEALFDSFEEYGVIEQDFLAEKVFGENLSAKLEFKDGLRESLPTENREMDEIREISDKKFGKQKLKMDNGIELIVPLEVYRDANAVEFINNPDGTISIVIKNIEKIVNKI</sequence>
<evidence type="ECO:0000313" key="1">
    <source>
        <dbReference type="EMBL" id="SJZ36862.1"/>
    </source>
</evidence>